<evidence type="ECO:0000256" key="1">
    <source>
        <dbReference type="SAM" id="MobiDB-lite"/>
    </source>
</evidence>
<keyword evidence="2" id="KW-1185">Reference proteome</keyword>
<evidence type="ECO:0000313" key="2">
    <source>
        <dbReference type="Proteomes" id="UP000095283"/>
    </source>
</evidence>
<organism evidence="2 3">
    <name type="scientific">Heterorhabditis bacteriophora</name>
    <name type="common">Entomopathogenic nematode worm</name>
    <dbReference type="NCBI Taxonomy" id="37862"/>
    <lineage>
        <taxon>Eukaryota</taxon>
        <taxon>Metazoa</taxon>
        <taxon>Ecdysozoa</taxon>
        <taxon>Nematoda</taxon>
        <taxon>Chromadorea</taxon>
        <taxon>Rhabditida</taxon>
        <taxon>Rhabditina</taxon>
        <taxon>Rhabditomorpha</taxon>
        <taxon>Strongyloidea</taxon>
        <taxon>Heterorhabditidae</taxon>
        <taxon>Heterorhabditis</taxon>
    </lineage>
</organism>
<dbReference type="WBParaSite" id="Hba_20736">
    <property type="protein sequence ID" value="Hba_20736"/>
    <property type="gene ID" value="Hba_20736"/>
</dbReference>
<feature type="region of interest" description="Disordered" evidence="1">
    <location>
        <begin position="341"/>
        <end position="383"/>
    </location>
</feature>
<proteinExistence type="predicted"/>
<evidence type="ECO:0000313" key="3">
    <source>
        <dbReference type="WBParaSite" id="Hba_20736"/>
    </source>
</evidence>
<feature type="compositionally biased region" description="Basic and acidic residues" evidence="1">
    <location>
        <begin position="362"/>
        <end position="374"/>
    </location>
</feature>
<dbReference type="Proteomes" id="UP000095283">
    <property type="component" value="Unplaced"/>
</dbReference>
<sequence length="511" mass="59817">MFIKSGYQAPPAYAFNNRPNAVTWMALEKRQLEYLQAMRQWRLKRIQQAAIEQQLMKESMARSAWTQQHQQALAEAQMERAQMIRMEQARMARQRMAEEYQAEIERAQMIQAQMARIQMAQAQMAQAQQWWQPQVQWWPRQQQNFPQQQYWPQQQQYYQNQIYPNQQQSHFTFFRTFPRIIPNEQPMMQNGQIPMRPHDASPQQILNNLQQQPIEQSVVPPAPTPAIHDRIYQEMQKKSQGMEFNAPSRPIWTAITPTQDTPVAPYDQDAIFQENLKKALNQRDETTTPSSTEIFPNNEPKEQKVEQPQQEGENVFHDILSAFDQEEKSTTTENVFKAFETEEDKKQSTQFPESTTENIFRAFEDDKEKVKDELVPEDDEETATEPVVIEDRFPRIEERTTTPEPEIVSTKASNESASTESDDIVDPLAAFLRLTLKTSFEVQILKILLVIFLDLRYFEQEAQKMTDNKQEAKPVVVNKATQKTQTDPEAEVDVPEPHFQPISELPKPNIV</sequence>
<reference evidence="3" key="1">
    <citation type="submission" date="2016-11" db="UniProtKB">
        <authorList>
            <consortium name="WormBaseParasite"/>
        </authorList>
    </citation>
    <scope>IDENTIFICATION</scope>
</reference>
<feature type="region of interest" description="Disordered" evidence="1">
    <location>
        <begin position="467"/>
        <end position="511"/>
    </location>
</feature>
<feature type="compositionally biased region" description="Polar residues" evidence="1">
    <location>
        <begin position="348"/>
        <end position="358"/>
    </location>
</feature>
<protein>
    <submittedName>
        <fullName evidence="3">BAG domain-containing protein</fullName>
    </submittedName>
</protein>
<feature type="region of interest" description="Disordered" evidence="1">
    <location>
        <begin position="398"/>
        <end position="421"/>
    </location>
</feature>
<dbReference type="AlphaFoldDB" id="A0A1I7XTR9"/>
<feature type="compositionally biased region" description="Polar residues" evidence="1">
    <location>
        <begin position="410"/>
        <end position="419"/>
    </location>
</feature>
<name>A0A1I7XTR9_HETBA</name>
<accession>A0A1I7XTR9</accession>
<feature type="region of interest" description="Disordered" evidence="1">
    <location>
        <begin position="282"/>
        <end position="308"/>
    </location>
</feature>